<dbReference type="Pfam" id="PF00170">
    <property type="entry name" value="bZIP_1"/>
    <property type="match status" value="1"/>
</dbReference>
<dbReference type="SUPFAM" id="SSF57959">
    <property type="entry name" value="Leucine zipper domain"/>
    <property type="match status" value="1"/>
</dbReference>
<protein>
    <recommendedName>
        <fullName evidence="2">BZIP domain-containing protein</fullName>
    </recommendedName>
</protein>
<accession>A0AAD5XHW6</accession>
<dbReference type="InterPro" id="IPR046347">
    <property type="entry name" value="bZIP_sf"/>
</dbReference>
<organism evidence="3 4">
    <name type="scientific">Physocladia obscura</name>
    <dbReference type="NCBI Taxonomy" id="109957"/>
    <lineage>
        <taxon>Eukaryota</taxon>
        <taxon>Fungi</taxon>
        <taxon>Fungi incertae sedis</taxon>
        <taxon>Chytridiomycota</taxon>
        <taxon>Chytridiomycota incertae sedis</taxon>
        <taxon>Chytridiomycetes</taxon>
        <taxon>Chytridiales</taxon>
        <taxon>Chytriomycetaceae</taxon>
        <taxon>Physocladia</taxon>
    </lineage>
</organism>
<feature type="domain" description="BZIP" evidence="2">
    <location>
        <begin position="157"/>
        <end position="172"/>
    </location>
</feature>
<sequence>MMQASSSTSSTLSPNTVLGQQQLHQHQQQLQHQAHGHLQGQEQNDRLMQLYSATTGELDARGVGVGLVGSDALPIQLSTAMLHYEGAADDLNIGASVAAGSGSASIGSSNIGPVLVPVPHKGRPASRTSASADPEDDNDHDDDNDSHNDNNDDPAAKKRRRNTEAARRSRLRKLQKADKKDLEVKVAVLENEKLTLLSRQKDLMERVGTLEQHLHEAHQAMLKMNSLAGKH</sequence>
<name>A0AAD5XHW6_9FUNG</name>
<dbReference type="AlphaFoldDB" id="A0AAD5XHW6"/>
<feature type="compositionally biased region" description="Low complexity" evidence="1">
    <location>
        <begin position="100"/>
        <end position="112"/>
    </location>
</feature>
<gene>
    <name evidence="3" type="ORF">HK100_008716</name>
</gene>
<evidence type="ECO:0000313" key="4">
    <source>
        <dbReference type="Proteomes" id="UP001211907"/>
    </source>
</evidence>
<proteinExistence type="predicted"/>
<evidence type="ECO:0000259" key="2">
    <source>
        <dbReference type="PROSITE" id="PS00036"/>
    </source>
</evidence>
<dbReference type="Gene3D" id="3.30.160.60">
    <property type="entry name" value="Classic Zinc Finger"/>
    <property type="match status" value="1"/>
</dbReference>
<feature type="compositionally biased region" description="Acidic residues" evidence="1">
    <location>
        <begin position="133"/>
        <end position="144"/>
    </location>
</feature>
<keyword evidence="4" id="KW-1185">Reference proteome</keyword>
<feature type="region of interest" description="Disordered" evidence="1">
    <location>
        <begin position="100"/>
        <end position="179"/>
    </location>
</feature>
<evidence type="ECO:0000256" key="1">
    <source>
        <dbReference type="SAM" id="MobiDB-lite"/>
    </source>
</evidence>
<dbReference type="InterPro" id="IPR004827">
    <property type="entry name" value="bZIP"/>
</dbReference>
<reference evidence="3" key="1">
    <citation type="submission" date="2020-05" db="EMBL/GenBank/DDBJ databases">
        <title>Phylogenomic resolution of chytrid fungi.</title>
        <authorList>
            <person name="Stajich J.E."/>
            <person name="Amses K."/>
            <person name="Simmons R."/>
            <person name="Seto K."/>
            <person name="Myers J."/>
            <person name="Bonds A."/>
            <person name="Quandt C.A."/>
            <person name="Barry K."/>
            <person name="Liu P."/>
            <person name="Grigoriev I."/>
            <person name="Longcore J.E."/>
            <person name="James T.Y."/>
        </authorList>
    </citation>
    <scope>NUCLEOTIDE SEQUENCE</scope>
    <source>
        <strain evidence="3">JEL0513</strain>
    </source>
</reference>
<evidence type="ECO:0000313" key="3">
    <source>
        <dbReference type="EMBL" id="KAJ3129293.1"/>
    </source>
</evidence>
<dbReference type="PROSITE" id="PS00036">
    <property type="entry name" value="BZIP_BASIC"/>
    <property type="match status" value="1"/>
</dbReference>
<dbReference type="EMBL" id="JADGJH010000429">
    <property type="protein sequence ID" value="KAJ3129293.1"/>
    <property type="molecule type" value="Genomic_DNA"/>
</dbReference>
<dbReference type="SMART" id="SM00338">
    <property type="entry name" value="BRLZ"/>
    <property type="match status" value="1"/>
</dbReference>
<comment type="caution">
    <text evidence="3">The sequence shown here is derived from an EMBL/GenBank/DDBJ whole genome shotgun (WGS) entry which is preliminary data.</text>
</comment>
<feature type="compositionally biased region" description="Basic and acidic residues" evidence="1">
    <location>
        <begin position="145"/>
        <end position="167"/>
    </location>
</feature>
<dbReference type="CDD" id="cd12193">
    <property type="entry name" value="bZIP_GCN4"/>
    <property type="match status" value="1"/>
</dbReference>
<feature type="region of interest" description="Disordered" evidence="1">
    <location>
        <begin position="20"/>
        <end position="40"/>
    </location>
</feature>
<dbReference type="GO" id="GO:0003700">
    <property type="term" value="F:DNA-binding transcription factor activity"/>
    <property type="evidence" value="ECO:0007669"/>
    <property type="project" value="InterPro"/>
</dbReference>
<dbReference type="Proteomes" id="UP001211907">
    <property type="component" value="Unassembled WGS sequence"/>
</dbReference>